<evidence type="ECO:0000256" key="1">
    <source>
        <dbReference type="ARBA" id="ARBA00022737"/>
    </source>
</evidence>
<dbReference type="Gene3D" id="1.25.40.20">
    <property type="entry name" value="Ankyrin repeat-containing domain"/>
    <property type="match status" value="1"/>
</dbReference>
<dbReference type="SMART" id="SM00248">
    <property type="entry name" value="ANK"/>
    <property type="match status" value="4"/>
</dbReference>
<dbReference type="PROSITE" id="PS50088">
    <property type="entry name" value="ANK_REPEAT"/>
    <property type="match status" value="2"/>
</dbReference>
<dbReference type="GeneID" id="54467350"/>
<dbReference type="Pfam" id="PF12796">
    <property type="entry name" value="Ank_2"/>
    <property type="match status" value="2"/>
</dbReference>
<feature type="repeat" description="ANK" evidence="2">
    <location>
        <begin position="655"/>
        <end position="687"/>
    </location>
</feature>
<dbReference type="Gene3D" id="3.40.50.300">
    <property type="entry name" value="P-loop containing nucleotide triphosphate hydrolases"/>
    <property type="match status" value="1"/>
</dbReference>
<dbReference type="PANTHER" id="PTHR10039">
    <property type="entry name" value="AMELOGENIN"/>
    <property type="match status" value="1"/>
</dbReference>
<evidence type="ECO:0000313" key="4">
    <source>
        <dbReference type="EMBL" id="KAF2809376.1"/>
    </source>
</evidence>
<reference evidence="6" key="3">
    <citation type="submission" date="2025-04" db="UniProtKB">
        <authorList>
            <consortium name="RefSeq"/>
        </authorList>
    </citation>
    <scope>IDENTIFICATION</scope>
    <source>
        <strain evidence="6">CBS 304.34</strain>
    </source>
</reference>
<dbReference type="Proteomes" id="UP000504636">
    <property type="component" value="Unplaced"/>
</dbReference>
<evidence type="ECO:0000256" key="2">
    <source>
        <dbReference type="PROSITE-ProRule" id="PRU00023"/>
    </source>
</evidence>
<gene>
    <name evidence="4 6" type="ORF">BDZ99DRAFT_531589</name>
</gene>
<dbReference type="InterPro" id="IPR027417">
    <property type="entry name" value="P-loop_NTPase"/>
</dbReference>
<dbReference type="InterPro" id="IPR054471">
    <property type="entry name" value="GPIID_WHD"/>
</dbReference>
<organism evidence="4">
    <name type="scientific">Mytilinidion resinicola</name>
    <dbReference type="NCBI Taxonomy" id="574789"/>
    <lineage>
        <taxon>Eukaryota</taxon>
        <taxon>Fungi</taxon>
        <taxon>Dikarya</taxon>
        <taxon>Ascomycota</taxon>
        <taxon>Pezizomycotina</taxon>
        <taxon>Dothideomycetes</taxon>
        <taxon>Pleosporomycetidae</taxon>
        <taxon>Mytilinidiales</taxon>
        <taxon>Mytilinidiaceae</taxon>
        <taxon>Mytilinidion</taxon>
    </lineage>
</organism>
<dbReference type="InterPro" id="IPR007111">
    <property type="entry name" value="NACHT_NTPase"/>
</dbReference>
<accession>A0A6A6YKI0</accession>
<name>A0A6A6YKI0_9PEZI</name>
<reference evidence="6" key="2">
    <citation type="submission" date="2020-04" db="EMBL/GenBank/DDBJ databases">
        <authorList>
            <consortium name="NCBI Genome Project"/>
        </authorList>
    </citation>
    <scope>NUCLEOTIDE SEQUENCE</scope>
    <source>
        <strain evidence="6">CBS 304.34</strain>
    </source>
</reference>
<dbReference type="EMBL" id="MU003701">
    <property type="protein sequence ID" value="KAF2809376.1"/>
    <property type="molecule type" value="Genomic_DNA"/>
</dbReference>
<dbReference type="PROSITE" id="PS50297">
    <property type="entry name" value="ANK_REP_REGION"/>
    <property type="match status" value="2"/>
</dbReference>
<dbReference type="Pfam" id="PF24883">
    <property type="entry name" value="NPHP3_N"/>
    <property type="match status" value="1"/>
</dbReference>
<feature type="non-terminal residue" evidence="4">
    <location>
        <position position="821"/>
    </location>
</feature>
<keyword evidence="2" id="KW-0040">ANK repeat</keyword>
<dbReference type="InterPro" id="IPR036770">
    <property type="entry name" value="Ankyrin_rpt-contain_sf"/>
</dbReference>
<proteinExistence type="predicted"/>
<dbReference type="SUPFAM" id="SSF48403">
    <property type="entry name" value="Ankyrin repeat"/>
    <property type="match status" value="1"/>
</dbReference>
<keyword evidence="5" id="KW-1185">Reference proteome</keyword>
<dbReference type="InterPro" id="IPR002110">
    <property type="entry name" value="Ankyrin_rpt"/>
</dbReference>
<reference evidence="4 6" key="1">
    <citation type="journal article" date="2020" name="Stud. Mycol.">
        <title>101 Dothideomycetes genomes: a test case for predicting lifestyles and emergence of pathogens.</title>
        <authorList>
            <person name="Haridas S."/>
            <person name="Albert R."/>
            <person name="Binder M."/>
            <person name="Bloem J."/>
            <person name="Labutti K."/>
            <person name="Salamov A."/>
            <person name="Andreopoulos B."/>
            <person name="Baker S."/>
            <person name="Barry K."/>
            <person name="Bills G."/>
            <person name="Bluhm B."/>
            <person name="Cannon C."/>
            <person name="Castanera R."/>
            <person name="Culley D."/>
            <person name="Daum C."/>
            <person name="Ezra D."/>
            <person name="Gonzalez J."/>
            <person name="Henrissat B."/>
            <person name="Kuo A."/>
            <person name="Liang C."/>
            <person name="Lipzen A."/>
            <person name="Lutzoni F."/>
            <person name="Magnuson J."/>
            <person name="Mondo S."/>
            <person name="Nolan M."/>
            <person name="Ohm R."/>
            <person name="Pangilinan J."/>
            <person name="Park H.-J."/>
            <person name="Ramirez L."/>
            <person name="Alfaro M."/>
            <person name="Sun H."/>
            <person name="Tritt A."/>
            <person name="Yoshinaga Y."/>
            <person name="Zwiers L.-H."/>
            <person name="Turgeon B."/>
            <person name="Goodwin S."/>
            <person name="Spatafora J."/>
            <person name="Crous P."/>
            <person name="Grigoriev I."/>
        </authorList>
    </citation>
    <scope>NUCLEOTIDE SEQUENCE</scope>
    <source>
        <strain evidence="4 6">CBS 304.34</strain>
    </source>
</reference>
<feature type="repeat" description="ANK" evidence="2">
    <location>
        <begin position="749"/>
        <end position="782"/>
    </location>
</feature>
<dbReference type="InterPro" id="IPR056884">
    <property type="entry name" value="NPHP3-like_N"/>
</dbReference>
<dbReference type="AlphaFoldDB" id="A0A6A6YKI0"/>
<dbReference type="Pfam" id="PF22939">
    <property type="entry name" value="WHD_GPIID"/>
    <property type="match status" value="1"/>
</dbReference>
<keyword evidence="1" id="KW-0677">Repeat</keyword>
<feature type="domain" description="NACHT" evidence="3">
    <location>
        <begin position="210"/>
        <end position="356"/>
    </location>
</feature>
<dbReference type="SUPFAM" id="SSF52540">
    <property type="entry name" value="P-loop containing nucleoside triphosphate hydrolases"/>
    <property type="match status" value="1"/>
</dbReference>
<dbReference type="RefSeq" id="XP_033576340.1">
    <property type="nucleotide sequence ID" value="XM_033726457.1"/>
</dbReference>
<evidence type="ECO:0000313" key="5">
    <source>
        <dbReference type="Proteomes" id="UP000504636"/>
    </source>
</evidence>
<dbReference type="PROSITE" id="PS50837">
    <property type="entry name" value="NACHT"/>
    <property type="match status" value="1"/>
</dbReference>
<sequence length="821" mass="92499">MAEAAMVIQLIQFSGMVLTCCYEYIEKAKKAPKEIRNAIDDTNSIKNLLERLQCISNNRNPDRFVILKSLNAENGPFQAYSSALAELDEKLKMLTDASTMRRHLQWALEAKGIEKILERLEKLKSVFYTALAGDAATQTVLIHDTMEEVRKTVQEMKAAEEKARILMWLDGPDPLSNHDSAKSKRDLGTCEWLVDSENFTSWFNTSATSQLLWLHAFPGAGKTILCSAVIEHLRSKQLSVDCAVIYYYFDFRNASRQTYTSFLRSLICQICARTKAVPKPVVKLYDACNGAAPGSEQLFGLLKDLLKKELRAFLIIDALDECPESEGHERKQVLAALVEIKALKASNLSVFVASRPEVDIKQAMEEICDIDIDIHASLTNEDIRLHIQAQMMKYPRLKRLEQSIKNEIEEKLMKDAGGSFLWVACQLEEVRQCSKPARILDQLNNPPKDLDTTYSRILSNVPEMYHCELRTILMLLSFSTRPMTIQEVAEATAVDLKKQSFTTKNRFGDPSDLLEFCSSLVSLDHKIIQFAHFSVKEYLLASRTKESIPTPFLFNDHLSHSQITQMCLIYLLDFNGGKKIVRNHDSEFPFLGYAALHWATHLTQVKETERDAIEALLMRVFDPENDNHLINLLNLCNPDGAKQVTMQPNSRTTRDFKPALYYASYYGLSPIVKLLLKHGADINCSSNDFYGTPLKGAIQSKQPEVLEFVLRKGANIHDRGGRGKFPVDLAIFSGNVNAAERLIELGAKFGESALEEALNSSRKEYLAKILLDRGADPNAEHKEYGSILQFATMWSSPKCVEWLLEAGADPKGVPDGEYGTP</sequence>
<dbReference type="PANTHER" id="PTHR10039:SF16">
    <property type="entry name" value="GPI INOSITOL-DEACYLASE"/>
    <property type="match status" value="1"/>
</dbReference>
<dbReference type="OrthoDB" id="1577640at2759"/>
<protein>
    <recommendedName>
        <fullName evidence="3">NACHT domain-containing protein</fullName>
    </recommendedName>
</protein>
<evidence type="ECO:0000313" key="6">
    <source>
        <dbReference type="RefSeq" id="XP_033576340.1"/>
    </source>
</evidence>
<evidence type="ECO:0000259" key="3">
    <source>
        <dbReference type="PROSITE" id="PS50837"/>
    </source>
</evidence>